<name>A0AAV4HRM9_9GAST</name>
<reference evidence="1 2" key="1">
    <citation type="journal article" date="2021" name="Elife">
        <title>Chloroplast acquisition without the gene transfer in kleptoplastic sea slugs, Plakobranchus ocellatus.</title>
        <authorList>
            <person name="Maeda T."/>
            <person name="Takahashi S."/>
            <person name="Yoshida T."/>
            <person name="Shimamura S."/>
            <person name="Takaki Y."/>
            <person name="Nagai Y."/>
            <person name="Toyoda A."/>
            <person name="Suzuki Y."/>
            <person name="Arimoto A."/>
            <person name="Ishii H."/>
            <person name="Satoh N."/>
            <person name="Nishiyama T."/>
            <person name="Hasebe M."/>
            <person name="Maruyama T."/>
            <person name="Minagawa J."/>
            <person name="Obokata J."/>
            <person name="Shigenobu S."/>
        </authorList>
    </citation>
    <scope>NUCLEOTIDE SEQUENCE [LARGE SCALE GENOMIC DNA]</scope>
</reference>
<evidence type="ECO:0000313" key="2">
    <source>
        <dbReference type="Proteomes" id="UP000762676"/>
    </source>
</evidence>
<gene>
    <name evidence="1" type="ORF">ElyMa_004522800</name>
</gene>
<dbReference type="Proteomes" id="UP000762676">
    <property type="component" value="Unassembled WGS sequence"/>
</dbReference>
<dbReference type="EMBL" id="BMAT01009132">
    <property type="protein sequence ID" value="GFR99240.1"/>
    <property type="molecule type" value="Genomic_DNA"/>
</dbReference>
<sequence length="159" mass="18335">MMIKIQSLLPKLTYLCTIDDMLQKMIKGALPRDRLLTLKAPELIWGHPSTLIDMDNCNIISNEFYLWRNNHLEWLTTKTSLNFYTIPEMLNTYIFPCLTHRVLIPANGPVCEYGCVISIDLNDKRVFFLIARAKDGSALSTRLGEIPNCRTQHRQIPVL</sequence>
<organism evidence="1 2">
    <name type="scientific">Elysia marginata</name>
    <dbReference type="NCBI Taxonomy" id="1093978"/>
    <lineage>
        <taxon>Eukaryota</taxon>
        <taxon>Metazoa</taxon>
        <taxon>Spiralia</taxon>
        <taxon>Lophotrochozoa</taxon>
        <taxon>Mollusca</taxon>
        <taxon>Gastropoda</taxon>
        <taxon>Heterobranchia</taxon>
        <taxon>Euthyneura</taxon>
        <taxon>Panpulmonata</taxon>
        <taxon>Sacoglossa</taxon>
        <taxon>Placobranchoidea</taxon>
        <taxon>Plakobranchidae</taxon>
        <taxon>Elysia</taxon>
    </lineage>
</organism>
<comment type="caution">
    <text evidence="1">The sequence shown here is derived from an EMBL/GenBank/DDBJ whole genome shotgun (WGS) entry which is preliminary data.</text>
</comment>
<keyword evidence="2" id="KW-1185">Reference proteome</keyword>
<dbReference type="AlphaFoldDB" id="A0AAV4HRM9"/>
<accession>A0AAV4HRM9</accession>
<evidence type="ECO:0000313" key="1">
    <source>
        <dbReference type="EMBL" id="GFR99240.1"/>
    </source>
</evidence>
<protein>
    <submittedName>
        <fullName evidence="1">Uncharacterized protein</fullName>
    </submittedName>
</protein>
<proteinExistence type="predicted"/>